<dbReference type="Gene3D" id="3.30.450.40">
    <property type="match status" value="1"/>
</dbReference>
<dbReference type="InterPro" id="IPR003018">
    <property type="entry name" value="GAF"/>
</dbReference>
<keyword evidence="1" id="KW-0808">Transferase</keyword>
<dbReference type="SMART" id="SM00052">
    <property type="entry name" value="EAL"/>
    <property type="match status" value="1"/>
</dbReference>
<dbReference type="Pfam" id="PF00563">
    <property type="entry name" value="EAL"/>
    <property type="match status" value="1"/>
</dbReference>
<dbReference type="InterPro" id="IPR035919">
    <property type="entry name" value="EAL_sf"/>
</dbReference>
<dbReference type="CDD" id="cd01949">
    <property type="entry name" value="GGDEF"/>
    <property type="match status" value="1"/>
</dbReference>
<dbReference type="InterPro" id="IPR000700">
    <property type="entry name" value="PAS-assoc_C"/>
</dbReference>
<dbReference type="InterPro" id="IPR029016">
    <property type="entry name" value="GAF-like_dom_sf"/>
</dbReference>
<dbReference type="NCBIfam" id="TIGR00254">
    <property type="entry name" value="GGDEF"/>
    <property type="match status" value="1"/>
</dbReference>
<dbReference type="InterPro" id="IPR035965">
    <property type="entry name" value="PAS-like_dom_sf"/>
</dbReference>
<dbReference type="SUPFAM" id="SSF141868">
    <property type="entry name" value="EAL domain-like"/>
    <property type="match status" value="1"/>
</dbReference>
<evidence type="ECO:0000259" key="3">
    <source>
        <dbReference type="PROSITE" id="PS50113"/>
    </source>
</evidence>
<dbReference type="Proteomes" id="UP000464787">
    <property type="component" value="Chromosome"/>
</dbReference>
<keyword evidence="7" id="KW-1185">Reference proteome</keyword>
<dbReference type="CDD" id="cd01948">
    <property type="entry name" value="EAL"/>
    <property type="match status" value="1"/>
</dbReference>
<dbReference type="Gene3D" id="3.20.20.450">
    <property type="entry name" value="EAL domain"/>
    <property type="match status" value="1"/>
</dbReference>
<dbReference type="NCBIfam" id="TIGR00229">
    <property type="entry name" value="sensory_box"/>
    <property type="match status" value="1"/>
</dbReference>
<reference evidence="6 7" key="1">
    <citation type="submission" date="2020-01" db="EMBL/GenBank/DDBJ databases">
        <title>Genome sequencing of strain KACC 21265.</title>
        <authorList>
            <person name="Heo J."/>
            <person name="Kim S.-J."/>
            <person name="Kim J.-S."/>
            <person name="Hong S.-B."/>
            <person name="Kwon S.-W."/>
        </authorList>
    </citation>
    <scope>NUCLEOTIDE SEQUENCE [LARGE SCALE GENOMIC DNA]</scope>
    <source>
        <strain evidence="6 7">KACC 21265</strain>
    </source>
</reference>
<dbReference type="InterPro" id="IPR052155">
    <property type="entry name" value="Biofilm_reg_signaling"/>
</dbReference>
<dbReference type="Gene3D" id="3.30.450.20">
    <property type="entry name" value="PAS domain"/>
    <property type="match status" value="1"/>
</dbReference>
<dbReference type="InterPro" id="IPR029787">
    <property type="entry name" value="Nucleotide_cyclase"/>
</dbReference>
<evidence type="ECO:0000313" key="7">
    <source>
        <dbReference type="Proteomes" id="UP000464787"/>
    </source>
</evidence>
<dbReference type="SUPFAM" id="SSF55785">
    <property type="entry name" value="PYP-like sensor domain (PAS domain)"/>
    <property type="match status" value="1"/>
</dbReference>
<dbReference type="FunFam" id="3.20.20.450:FF:000001">
    <property type="entry name" value="Cyclic di-GMP phosphodiesterase yahA"/>
    <property type="match status" value="1"/>
</dbReference>
<dbReference type="PROSITE" id="PS50883">
    <property type="entry name" value="EAL"/>
    <property type="match status" value="1"/>
</dbReference>
<dbReference type="RefSeq" id="WP_160552364.1">
    <property type="nucleotide sequence ID" value="NZ_CP047650.1"/>
</dbReference>
<dbReference type="Pfam" id="PF00990">
    <property type="entry name" value="GGDEF"/>
    <property type="match status" value="1"/>
</dbReference>
<gene>
    <name evidence="6" type="ORF">GT347_12975</name>
</gene>
<dbReference type="InterPro" id="IPR001633">
    <property type="entry name" value="EAL_dom"/>
</dbReference>
<dbReference type="InterPro" id="IPR000160">
    <property type="entry name" value="GGDEF_dom"/>
</dbReference>
<dbReference type="InterPro" id="IPR011006">
    <property type="entry name" value="CheY-like_superfamily"/>
</dbReference>
<dbReference type="EMBL" id="CP047650">
    <property type="protein sequence ID" value="QHI98820.1"/>
    <property type="molecule type" value="Genomic_DNA"/>
</dbReference>
<dbReference type="SMART" id="SM00086">
    <property type="entry name" value="PAC"/>
    <property type="match status" value="1"/>
</dbReference>
<dbReference type="KEGG" id="xyk:GT347_12975"/>
<dbReference type="GO" id="GO:0016301">
    <property type="term" value="F:kinase activity"/>
    <property type="evidence" value="ECO:0007669"/>
    <property type="project" value="UniProtKB-KW"/>
</dbReference>
<dbReference type="InterPro" id="IPR000014">
    <property type="entry name" value="PAS"/>
</dbReference>
<evidence type="ECO:0000259" key="4">
    <source>
        <dbReference type="PROSITE" id="PS50883"/>
    </source>
</evidence>
<dbReference type="SUPFAM" id="SSF52172">
    <property type="entry name" value="CheY-like"/>
    <property type="match status" value="1"/>
</dbReference>
<dbReference type="SUPFAM" id="SSF55073">
    <property type="entry name" value="Nucleotide cyclase"/>
    <property type="match status" value="1"/>
</dbReference>
<proteinExistence type="predicted"/>
<dbReference type="PANTHER" id="PTHR44757:SF2">
    <property type="entry name" value="BIOFILM ARCHITECTURE MAINTENANCE PROTEIN MBAA"/>
    <property type="match status" value="1"/>
</dbReference>
<feature type="domain" description="PAC" evidence="3">
    <location>
        <begin position="399"/>
        <end position="450"/>
    </location>
</feature>
<name>A0A857J4D5_9BURK</name>
<dbReference type="InterPro" id="IPR043128">
    <property type="entry name" value="Rev_trsase/Diguanyl_cyclase"/>
</dbReference>
<feature type="domain" description="EAL" evidence="4">
    <location>
        <begin position="629"/>
        <end position="878"/>
    </location>
</feature>
<evidence type="ECO:0000313" key="6">
    <source>
        <dbReference type="EMBL" id="QHI98820.1"/>
    </source>
</evidence>
<dbReference type="Pfam" id="PF13185">
    <property type="entry name" value="GAF_2"/>
    <property type="match status" value="1"/>
</dbReference>
<accession>A0A857J4D5</accession>
<feature type="domain" description="GGDEF" evidence="5">
    <location>
        <begin position="482"/>
        <end position="620"/>
    </location>
</feature>
<evidence type="ECO:0000256" key="1">
    <source>
        <dbReference type="ARBA" id="ARBA00022679"/>
    </source>
</evidence>
<evidence type="ECO:0000256" key="2">
    <source>
        <dbReference type="ARBA" id="ARBA00022777"/>
    </source>
</evidence>
<protein>
    <submittedName>
        <fullName evidence="6">EAL domain-containing protein</fullName>
    </submittedName>
</protein>
<dbReference type="PANTHER" id="PTHR44757">
    <property type="entry name" value="DIGUANYLATE CYCLASE DGCP"/>
    <property type="match status" value="1"/>
</dbReference>
<organism evidence="6 7">
    <name type="scientific">Xylophilus rhododendri</name>
    <dbReference type="NCBI Taxonomy" id="2697032"/>
    <lineage>
        <taxon>Bacteria</taxon>
        <taxon>Pseudomonadati</taxon>
        <taxon>Pseudomonadota</taxon>
        <taxon>Betaproteobacteria</taxon>
        <taxon>Burkholderiales</taxon>
        <taxon>Xylophilus</taxon>
    </lineage>
</organism>
<keyword evidence="2" id="KW-0418">Kinase</keyword>
<dbReference type="InterPro" id="IPR001610">
    <property type="entry name" value="PAC"/>
</dbReference>
<dbReference type="PROSITE" id="PS50887">
    <property type="entry name" value="GGDEF"/>
    <property type="match status" value="1"/>
</dbReference>
<evidence type="ECO:0000259" key="5">
    <source>
        <dbReference type="PROSITE" id="PS50887"/>
    </source>
</evidence>
<dbReference type="PROSITE" id="PS50113">
    <property type="entry name" value="PAC"/>
    <property type="match status" value="1"/>
</dbReference>
<dbReference type="SMART" id="SM00267">
    <property type="entry name" value="GGDEF"/>
    <property type="match status" value="1"/>
</dbReference>
<dbReference type="Gene3D" id="3.30.70.270">
    <property type="match status" value="1"/>
</dbReference>
<sequence>MPYSVLLVDPDDALFQRVLDVAERQRLDWHVLRATSVAQARGLLQQQAFEVVALRHRLPDGTAFDLRRAAGGAALLIGVEPGQEVVGLRALRQGFVGSWVHDAAGRFALTLPTRIMRIAQRRQQDSQRNTVNARLASQNRVLQSISQAQAAFMAAPTQPLAFDRLLSSFMSLSHSAYGFLGEVVAEGEGAPRLRCQAIADTRSDNEERARLADRLESGTVFADLDRLLEAGTDKGRAVALNVSPEQHGPLGLPPGHPPLEAFLGLPVRAAGRVVAFVGLANRPGGYAQQQIELLEPLVSTVAQLSLVSRTIAERMSTEKRLRESEARWRDLTALSYGWYWETDSELRLARTEGMVGQSEGYLPNPLQLGMHPWEMETLNLNENHWRAHRKLLESHQEFHDFELELRNDGGDSQWMSISGRPVFDEGVFRGYRGVGRDISARKHAEARVEWLAFIDDLTGLPNRRLLLDRLEQALGDSTRLGRCGALLLLDLDNFKDANDTLGPAGGDRLLTQVASRLRGCVRPHDTVARFGGDEFVVLVQGLPSDIAAASAQAEALAQAVLATLGRAYSIDDGDVVSTPSIGIAVFADHQLLAHELIKRADLAMYEAKAAGRNTYCFFDPSMQEGALVRMRLESDLRQALARQLLLVYYQPVVDRKGRMSGVEALVRWPRPPGGMVSPAEFIPVAERTGLIVTLGRQVLCMACRQLAVWAGDPRRAHLTISVNVSAREFRHPQFVSQMLSVVEQEGANPRLLKLEITESLLLHDVQDTIAKMAALRSHGLALSLDDFGTGYSSLSYLKKLPFDQLKIDQSFVRGVLVDPHDAAVACTIIQLARSFGLTVVAEGVETEGQREYLMANGCELFQGYLFGRPVPVDQLPES</sequence>
<dbReference type="AlphaFoldDB" id="A0A857J4D5"/>